<keyword evidence="5" id="KW-0813">Transport</keyword>
<evidence type="ECO:0000313" key="8">
    <source>
        <dbReference type="EMBL" id="KGT88039.1"/>
    </source>
</evidence>
<dbReference type="PRINTS" id="PR01374">
    <property type="entry name" value="TONBPROTEIN"/>
</dbReference>
<dbReference type="RefSeq" id="WP_034897978.1">
    <property type="nucleotide sequence ID" value="NZ_JRUQ01000067.1"/>
</dbReference>
<evidence type="ECO:0000259" key="7">
    <source>
        <dbReference type="PROSITE" id="PS52015"/>
    </source>
</evidence>
<dbReference type="EMBL" id="JRUQ01000067">
    <property type="protein sequence ID" value="KGT88039.1"/>
    <property type="molecule type" value="Genomic_DNA"/>
</dbReference>
<keyword evidence="2" id="KW-0812">Transmembrane</keyword>
<sequence length="95" mass="11080">MKILLLLLAITATCPAHADTHGIRYPDRAEQLRITGHAKVLYDIGEDGLVKNIRFTEAEPHYVFEREIVKGMKRWKFEEHHPRKDVPHEFTFASK</sequence>
<gene>
    <name evidence="8" type="ORF">NG99_22315</name>
</gene>
<dbReference type="eggNOG" id="COG0810">
    <property type="taxonomic scope" value="Bacteria"/>
</dbReference>
<evidence type="ECO:0000256" key="2">
    <source>
        <dbReference type="ARBA" id="ARBA00022692"/>
    </source>
</evidence>
<evidence type="ECO:0000256" key="5">
    <source>
        <dbReference type="RuleBase" id="RU362123"/>
    </source>
</evidence>
<keyword evidence="4" id="KW-0472">Membrane</keyword>
<dbReference type="GO" id="GO:0030288">
    <property type="term" value="C:outer membrane-bounded periplasmic space"/>
    <property type="evidence" value="ECO:0007669"/>
    <property type="project" value="InterPro"/>
</dbReference>
<feature type="chain" id="PRO_5002017233" description="Protein TonB" evidence="6">
    <location>
        <begin position="19"/>
        <end position="95"/>
    </location>
</feature>
<dbReference type="InterPro" id="IPR037682">
    <property type="entry name" value="TonB_C"/>
</dbReference>
<organism evidence="8 9">
    <name type="scientific">Erwinia typographi</name>
    <dbReference type="NCBI Taxonomy" id="371042"/>
    <lineage>
        <taxon>Bacteria</taxon>
        <taxon>Pseudomonadati</taxon>
        <taxon>Pseudomonadota</taxon>
        <taxon>Gammaproteobacteria</taxon>
        <taxon>Enterobacterales</taxon>
        <taxon>Erwiniaceae</taxon>
        <taxon>Erwinia</taxon>
    </lineage>
</organism>
<dbReference type="AlphaFoldDB" id="A0A0A3YRD1"/>
<dbReference type="STRING" id="371042.NG99_22315"/>
<keyword evidence="5" id="KW-0653">Protein transport</keyword>
<reference evidence="8 9" key="1">
    <citation type="submission" date="2014-10" db="EMBL/GenBank/DDBJ databases">
        <title>Genome sequence of Erwinia typographi M043b.</title>
        <authorList>
            <person name="Chan K.-G."/>
            <person name="Tan W.-S."/>
        </authorList>
    </citation>
    <scope>NUCLEOTIDE SEQUENCE [LARGE SCALE GENOMIC DNA]</scope>
    <source>
        <strain evidence="8 9">M043b</strain>
    </source>
</reference>
<keyword evidence="9" id="KW-1185">Reference proteome</keyword>
<keyword evidence="5" id="KW-1003">Cell membrane</keyword>
<comment type="subcellular location">
    <subcellularLocation>
        <location evidence="5">Cell inner membrane</location>
        <topology evidence="5">Single-pass membrane protein</topology>
        <orientation evidence="5">Periplasmic side</orientation>
    </subcellularLocation>
    <subcellularLocation>
        <location evidence="1">Membrane</location>
        <topology evidence="1">Single-pass membrane protein</topology>
    </subcellularLocation>
</comment>
<dbReference type="SUPFAM" id="SSF74653">
    <property type="entry name" value="TolA/TonB C-terminal domain"/>
    <property type="match status" value="1"/>
</dbReference>
<evidence type="ECO:0000313" key="9">
    <source>
        <dbReference type="Proteomes" id="UP000030351"/>
    </source>
</evidence>
<dbReference type="PROSITE" id="PS52015">
    <property type="entry name" value="TONB_CTD"/>
    <property type="match status" value="1"/>
</dbReference>
<keyword evidence="5" id="KW-0997">Cell inner membrane</keyword>
<proteinExistence type="inferred from homology"/>
<keyword evidence="6" id="KW-0732">Signal</keyword>
<dbReference type="Pfam" id="PF03544">
    <property type="entry name" value="TonB_C"/>
    <property type="match status" value="1"/>
</dbReference>
<dbReference type="GO" id="GO:0015891">
    <property type="term" value="P:siderophore transport"/>
    <property type="evidence" value="ECO:0007669"/>
    <property type="project" value="InterPro"/>
</dbReference>
<keyword evidence="3" id="KW-1133">Transmembrane helix</keyword>
<dbReference type="Gene3D" id="3.30.2420.10">
    <property type="entry name" value="TonB"/>
    <property type="match status" value="1"/>
</dbReference>
<comment type="function">
    <text evidence="5">Interacts with outer membrane receptor proteins that carry out high-affinity binding and energy dependent uptake into the periplasmic space of specific substrates. It could act to transduce energy from the cytoplasmic membrane to specific energy-requiring processes in the outer membrane, resulting in the release into the periplasm of ligands bound by these outer membrane proteins.</text>
</comment>
<evidence type="ECO:0000256" key="6">
    <source>
        <dbReference type="SAM" id="SignalP"/>
    </source>
</evidence>
<dbReference type="Proteomes" id="UP000030351">
    <property type="component" value="Unassembled WGS sequence"/>
</dbReference>
<dbReference type="GO" id="GO:0031992">
    <property type="term" value="F:energy transducer activity"/>
    <property type="evidence" value="ECO:0007669"/>
    <property type="project" value="InterPro"/>
</dbReference>
<dbReference type="NCBIfam" id="TIGR01352">
    <property type="entry name" value="tonB_Cterm"/>
    <property type="match status" value="1"/>
</dbReference>
<dbReference type="InterPro" id="IPR003538">
    <property type="entry name" value="TonB"/>
</dbReference>
<comment type="similarity">
    <text evidence="5">Belongs to the TonB family.</text>
</comment>
<dbReference type="GO" id="GO:0055085">
    <property type="term" value="P:transmembrane transport"/>
    <property type="evidence" value="ECO:0007669"/>
    <property type="project" value="InterPro"/>
</dbReference>
<evidence type="ECO:0000256" key="4">
    <source>
        <dbReference type="ARBA" id="ARBA00023136"/>
    </source>
</evidence>
<name>A0A0A3YRD1_9GAMM</name>
<dbReference type="GO" id="GO:0015031">
    <property type="term" value="P:protein transport"/>
    <property type="evidence" value="ECO:0007669"/>
    <property type="project" value="UniProtKB-UniRule"/>
</dbReference>
<feature type="domain" description="TonB C-terminal" evidence="7">
    <location>
        <begin position="10"/>
        <end position="95"/>
    </location>
</feature>
<feature type="signal peptide" evidence="6">
    <location>
        <begin position="1"/>
        <end position="18"/>
    </location>
</feature>
<dbReference type="OrthoDB" id="6541502at2"/>
<dbReference type="InterPro" id="IPR006260">
    <property type="entry name" value="TonB/TolA_C"/>
</dbReference>
<protein>
    <recommendedName>
        <fullName evidence="5">Protein TonB</fullName>
    </recommendedName>
</protein>
<accession>A0A0A3YRD1</accession>
<evidence type="ECO:0000256" key="3">
    <source>
        <dbReference type="ARBA" id="ARBA00022989"/>
    </source>
</evidence>
<dbReference type="GO" id="GO:0005886">
    <property type="term" value="C:plasma membrane"/>
    <property type="evidence" value="ECO:0007669"/>
    <property type="project" value="UniProtKB-SubCell"/>
</dbReference>
<comment type="caution">
    <text evidence="8">The sequence shown here is derived from an EMBL/GenBank/DDBJ whole genome shotgun (WGS) entry which is preliminary data.</text>
</comment>
<evidence type="ECO:0000256" key="1">
    <source>
        <dbReference type="ARBA" id="ARBA00004167"/>
    </source>
</evidence>
<keyword evidence="5" id="KW-0735">Signal-anchor</keyword>